<comment type="pathway">
    <text evidence="1 10">Carbohydrate biosynthesis; gluconeogenesis.</text>
</comment>
<keyword evidence="6 10" id="KW-0210">Decarboxylase</keyword>
<feature type="binding site" evidence="10">
    <location>
        <position position="258"/>
    </location>
    <ligand>
        <name>Mn(2+)</name>
        <dbReference type="ChEBI" id="CHEBI:29035"/>
    </ligand>
</feature>
<feature type="binding site" evidence="10">
    <location>
        <position position="322"/>
    </location>
    <ligand>
        <name>ATP</name>
        <dbReference type="ChEBI" id="CHEBI:30616"/>
    </ligand>
</feature>
<dbReference type="RefSeq" id="WP_092539524.1">
    <property type="nucleotide sequence ID" value="NZ_FOKV01000001.1"/>
</dbReference>
<accession>A0A1I1D7V1</accession>
<dbReference type="Pfam" id="PF01293">
    <property type="entry name" value="PEPCK_ATP"/>
    <property type="match status" value="1"/>
</dbReference>
<keyword evidence="10" id="KW-0464">Manganese</keyword>
<dbReference type="Gene3D" id="3.40.449.10">
    <property type="entry name" value="Phosphoenolpyruvate Carboxykinase, domain 1"/>
    <property type="match status" value="1"/>
</dbReference>
<dbReference type="GO" id="GO:0046872">
    <property type="term" value="F:metal ion binding"/>
    <property type="evidence" value="ECO:0007669"/>
    <property type="project" value="UniProtKB-KW"/>
</dbReference>
<dbReference type="PANTHER" id="PTHR30031:SF0">
    <property type="entry name" value="PHOSPHOENOLPYRUVATE CARBOXYKINASE (ATP)"/>
    <property type="match status" value="1"/>
</dbReference>
<dbReference type="GO" id="GO:0005829">
    <property type="term" value="C:cytosol"/>
    <property type="evidence" value="ECO:0007669"/>
    <property type="project" value="TreeGrafter"/>
</dbReference>
<dbReference type="InterPro" id="IPR001272">
    <property type="entry name" value="PEP_carboxykinase_ATP"/>
</dbReference>
<reference evidence="12" key="1">
    <citation type="submission" date="2016-10" db="EMBL/GenBank/DDBJ databases">
        <authorList>
            <person name="Varghese N."/>
            <person name="Submissions S."/>
        </authorList>
    </citation>
    <scope>NUCLEOTIDE SEQUENCE [LARGE SCALE GENOMIC DNA]</scope>
    <source>
        <strain evidence="12">DSM 24499</strain>
    </source>
</reference>
<dbReference type="Gene3D" id="3.90.228.20">
    <property type="match status" value="1"/>
</dbReference>
<proteinExistence type="inferred from homology"/>
<keyword evidence="10" id="KW-0479">Metal-binding</keyword>
<dbReference type="GO" id="GO:0004612">
    <property type="term" value="F:phosphoenolpyruvate carboxykinase (ATP) activity"/>
    <property type="evidence" value="ECO:0007669"/>
    <property type="project" value="UniProtKB-UniRule"/>
</dbReference>
<dbReference type="PIRSF" id="PIRSF006294">
    <property type="entry name" value="PEP_crbxkin"/>
    <property type="match status" value="1"/>
</dbReference>
<evidence type="ECO:0000256" key="7">
    <source>
        <dbReference type="ARBA" id="ARBA00022840"/>
    </source>
</evidence>
<evidence type="ECO:0000256" key="6">
    <source>
        <dbReference type="ARBA" id="ARBA00022793"/>
    </source>
</evidence>
<keyword evidence="5 10" id="KW-0547">Nucleotide-binding</keyword>
<dbReference type="FunFam" id="2.170.8.10:FF:000001">
    <property type="entry name" value="Phosphoenolpyruvate carboxykinase (ATP)"/>
    <property type="match status" value="1"/>
</dbReference>
<keyword evidence="8 10" id="KW-0456">Lyase</keyword>
<dbReference type="EC" id="4.1.1.49" evidence="3 10"/>
<dbReference type="NCBIfam" id="NF006821">
    <property type="entry name" value="PRK09344.1-3"/>
    <property type="match status" value="1"/>
</dbReference>
<evidence type="ECO:0000256" key="9">
    <source>
        <dbReference type="ARBA" id="ARBA00047371"/>
    </source>
</evidence>
<evidence type="ECO:0000256" key="4">
    <source>
        <dbReference type="ARBA" id="ARBA00022432"/>
    </source>
</evidence>
<dbReference type="AlphaFoldDB" id="A0A1I1D7V1"/>
<dbReference type="SUPFAM" id="SSF53795">
    <property type="entry name" value="PEP carboxykinase-like"/>
    <property type="match status" value="1"/>
</dbReference>
<dbReference type="Gene3D" id="2.170.8.10">
    <property type="entry name" value="Phosphoenolpyruvate Carboxykinase, domain 2"/>
    <property type="match status" value="1"/>
</dbReference>
<feature type="binding site" evidence="10">
    <location>
        <position position="221"/>
    </location>
    <ligand>
        <name>ATP</name>
        <dbReference type="ChEBI" id="CHEBI:30616"/>
    </ligand>
</feature>
<evidence type="ECO:0000256" key="8">
    <source>
        <dbReference type="ARBA" id="ARBA00023239"/>
    </source>
</evidence>
<evidence type="ECO:0000256" key="2">
    <source>
        <dbReference type="ARBA" id="ARBA00006052"/>
    </source>
</evidence>
<feature type="binding site" evidence="10">
    <location>
        <begin position="237"/>
        <end position="245"/>
    </location>
    <ligand>
        <name>ATP</name>
        <dbReference type="ChEBI" id="CHEBI:30616"/>
    </ligand>
</feature>
<dbReference type="EMBL" id="FOKV01000001">
    <property type="protein sequence ID" value="SFB70887.1"/>
    <property type="molecule type" value="Genomic_DNA"/>
</dbReference>
<comment type="similarity">
    <text evidence="2 10">Belongs to the phosphoenolpyruvate carboxykinase (ATP) family.</text>
</comment>
<keyword evidence="11" id="KW-0418">Kinase</keyword>
<dbReference type="GO" id="GO:0016301">
    <property type="term" value="F:kinase activity"/>
    <property type="evidence" value="ECO:0007669"/>
    <property type="project" value="UniProtKB-KW"/>
</dbReference>
<feature type="binding site" evidence="10">
    <location>
        <position position="221"/>
    </location>
    <ligand>
        <name>Mn(2+)</name>
        <dbReference type="ChEBI" id="CHEBI:29035"/>
    </ligand>
</feature>
<gene>
    <name evidence="10" type="primary">pckA</name>
    <name evidence="11" type="ORF">SAMN04487907_101190</name>
</gene>
<comment type="function">
    <text evidence="10">Involved in the gluconeogenesis. Catalyzes the conversion of oxaloacetate (OAA) to phosphoenolpyruvate (PEP) through direct phosphoryl transfer between the nucleoside triphosphate and OAA.</text>
</comment>
<feature type="binding site" evidence="10">
    <location>
        <position position="287"/>
    </location>
    <ligand>
        <name>ATP</name>
        <dbReference type="ChEBI" id="CHEBI:30616"/>
    </ligand>
</feature>
<dbReference type="PANTHER" id="PTHR30031">
    <property type="entry name" value="PHOSPHOENOLPYRUVATE CARBOXYKINASE ATP"/>
    <property type="match status" value="1"/>
</dbReference>
<name>A0A1I1D7V1_9FLAO</name>
<keyword evidence="11" id="KW-0670">Pyruvate</keyword>
<dbReference type="CDD" id="cd00484">
    <property type="entry name" value="PEPCK_ATP"/>
    <property type="match status" value="1"/>
</dbReference>
<dbReference type="Proteomes" id="UP000199438">
    <property type="component" value="Unassembled WGS sequence"/>
</dbReference>
<dbReference type="InterPro" id="IPR008210">
    <property type="entry name" value="PEP_carboxykinase_N"/>
</dbReference>
<comment type="subcellular location">
    <subcellularLocation>
        <location evidence="10">Cytoplasm</location>
    </subcellularLocation>
</comment>
<keyword evidence="7 10" id="KW-0067">ATP-binding</keyword>
<dbReference type="OrthoDB" id="9806325at2"/>
<feature type="binding site" evidence="10">
    <location>
        <position position="201"/>
    </location>
    <ligand>
        <name>substrate</name>
    </ligand>
</feature>
<feature type="binding site" evidence="10">
    <location>
        <position position="447"/>
    </location>
    <ligand>
        <name>ATP</name>
        <dbReference type="ChEBI" id="CHEBI:30616"/>
    </ligand>
</feature>
<evidence type="ECO:0000256" key="3">
    <source>
        <dbReference type="ARBA" id="ARBA00012363"/>
    </source>
</evidence>
<dbReference type="STRING" id="1334022.SAMN04487907_101190"/>
<organism evidence="11 12">
    <name type="scientific">Zunongwangia mangrovi</name>
    <dbReference type="NCBI Taxonomy" id="1334022"/>
    <lineage>
        <taxon>Bacteria</taxon>
        <taxon>Pseudomonadati</taxon>
        <taxon>Bacteroidota</taxon>
        <taxon>Flavobacteriia</taxon>
        <taxon>Flavobacteriales</taxon>
        <taxon>Flavobacteriaceae</taxon>
        <taxon>Zunongwangia</taxon>
    </lineage>
</organism>
<evidence type="ECO:0000313" key="12">
    <source>
        <dbReference type="Proteomes" id="UP000199438"/>
    </source>
</evidence>
<evidence type="ECO:0000256" key="1">
    <source>
        <dbReference type="ARBA" id="ARBA00004742"/>
    </source>
</evidence>
<dbReference type="GO" id="GO:0006094">
    <property type="term" value="P:gluconeogenesis"/>
    <property type="evidence" value="ECO:0007669"/>
    <property type="project" value="UniProtKB-UniRule"/>
</dbReference>
<sequence>MDLKDIITKTISLEQYGIKNVTTNYQISPEELQKETLKRDLGKETKDGVLAIYTGKFTGRSPKDRFIVKDEVTKDRVWWGDINLPFDEKKFDKLYDKVTRYLTGKELFVRDAFACAHHDYKLNIRVINEYPWSNMFAYNMFLRPTEEELKTFKEDWLILNAPGFKANPEEDGTRQENFAILNFSKKIALIGGTGYTGEIKKGIFSALNLILPVFKNTLPMHCSANVGAEGDTAIFFGLSGTGKTTLSADPNRKLIGDDEHGWTPDDKIFNFEGGCYAKVINLSKENEPDIYNAIKPGAILENVIFKNGEVDYTDTSITQNTRVSYPIDHIQNVQEASVGENPKNIFFLTADAFGVLPPISKLSPGQAAYHFISGYTAKVAGTEEGIKEPQPSFSACFGAPFMPLHPTVYAEMLSEKMKKSNVNVWLINTGWTGGPYGIGQRMKLKYTRAMINAALSGKLENKTFETHQVFGLKMPKECPDVPSEILNPRNTWESKETYDKKAEELATTFHNNFSEFKEYASQEILMGGPVALKYNA</sequence>
<comment type="cofactor">
    <cofactor evidence="10">
        <name>Mn(2+)</name>
        <dbReference type="ChEBI" id="CHEBI:29035"/>
    </cofactor>
    <text evidence="10">Binds 1 Mn(2+) ion per subunit.</text>
</comment>
<keyword evidence="4 10" id="KW-0312">Gluconeogenesis</keyword>
<comment type="catalytic activity">
    <reaction evidence="9 10">
        <text>oxaloacetate + ATP = phosphoenolpyruvate + ADP + CO2</text>
        <dbReference type="Rhea" id="RHEA:18617"/>
        <dbReference type="ChEBI" id="CHEBI:16452"/>
        <dbReference type="ChEBI" id="CHEBI:16526"/>
        <dbReference type="ChEBI" id="CHEBI:30616"/>
        <dbReference type="ChEBI" id="CHEBI:58702"/>
        <dbReference type="ChEBI" id="CHEBI:456216"/>
        <dbReference type="EC" id="4.1.1.49"/>
    </reaction>
</comment>
<feature type="binding site" evidence="10">
    <location>
        <position position="60"/>
    </location>
    <ligand>
        <name>substrate</name>
    </ligand>
</feature>
<evidence type="ECO:0000313" key="11">
    <source>
        <dbReference type="EMBL" id="SFB70887.1"/>
    </source>
</evidence>
<feature type="binding site" evidence="10">
    <location>
        <position position="201"/>
    </location>
    <ligand>
        <name>Mn(2+)</name>
        <dbReference type="ChEBI" id="CHEBI:29035"/>
    </ligand>
</feature>
<comment type="caution">
    <text evidence="10">Lacks conserved residue(s) required for the propagation of feature annotation.</text>
</comment>
<feature type="binding site" evidence="10">
    <location>
        <position position="322"/>
    </location>
    <ligand>
        <name>substrate</name>
    </ligand>
</feature>
<keyword evidence="10" id="KW-0963">Cytoplasm</keyword>
<keyword evidence="12" id="KW-1185">Reference proteome</keyword>
<evidence type="ECO:0000256" key="5">
    <source>
        <dbReference type="ARBA" id="ARBA00022741"/>
    </source>
</evidence>
<dbReference type="InterPro" id="IPR013035">
    <property type="entry name" value="PEP_carboxykinase_C"/>
</dbReference>
<dbReference type="HAMAP" id="MF_00453">
    <property type="entry name" value="PEPCK_ATP"/>
    <property type="match status" value="1"/>
</dbReference>
<dbReference type="UniPathway" id="UPA00138"/>
<dbReference type="NCBIfam" id="TIGR00224">
    <property type="entry name" value="pckA"/>
    <property type="match status" value="1"/>
</dbReference>
<evidence type="ECO:0000256" key="10">
    <source>
        <dbReference type="HAMAP-Rule" id="MF_00453"/>
    </source>
</evidence>
<feature type="binding site" evidence="10">
    <location>
        <position position="201"/>
    </location>
    <ligand>
        <name>ATP</name>
        <dbReference type="ChEBI" id="CHEBI:30616"/>
    </ligand>
</feature>
<dbReference type="SUPFAM" id="SSF68923">
    <property type="entry name" value="PEP carboxykinase N-terminal domain"/>
    <property type="match status" value="1"/>
</dbReference>
<protein>
    <recommendedName>
        <fullName evidence="3 10">Phosphoenolpyruvate carboxykinase (ATP)</fullName>
        <shortName evidence="10">PCK</shortName>
        <shortName evidence="10">PEP carboxykinase</shortName>
        <shortName evidence="10">PEPCK</shortName>
        <ecNumber evidence="3 10">4.1.1.49</ecNumber>
    </recommendedName>
</protein>
<dbReference type="NCBIfam" id="NF006820">
    <property type="entry name" value="PRK09344.1-2"/>
    <property type="match status" value="1"/>
</dbReference>
<keyword evidence="11" id="KW-0808">Transferase</keyword>
<dbReference type="GO" id="GO:0005524">
    <property type="term" value="F:ATP binding"/>
    <property type="evidence" value="ECO:0007669"/>
    <property type="project" value="UniProtKB-UniRule"/>
</dbReference>
<feature type="binding site" evidence="10">
    <location>
        <position position="195"/>
    </location>
    <ligand>
        <name>substrate</name>
    </ligand>
</feature>